<sequence length="211" mass="22747">MAKKIIVTKVDMSNGKKTRKALKIVAGLAGVESVALIGSDKVKDQIKVIGEGIDPVELTMLLRKGVGCTELVSVGLMEEKKSVTTTAATSQMAAATMVPLQQFVVMKVDMSNYKKTRKALMVAARLSGVESVALIGSYKDQIMVTGEGIDSVELTMLLRKGVGCTDLVSVGIMEEKIYATNVVAASQMAPATMVPLEVYPHQYYRTYGWSY</sequence>
<dbReference type="Proteomes" id="UP001172457">
    <property type="component" value="Chromosome 2"/>
</dbReference>
<organism evidence="1 2">
    <name type="scientific">Centaurea solstitialis</name>
    <name type="common">yellow star-thistle</name>
    <dbReference type="NCBI Taxonomy" id="347529"/>
    <lineage>
        <taxon>Eukaryota</taxon>
        <taxon>Viridiplantae</taxon>
        <taxon>Streptophyta</taxon>
        <taxon>Embryophyta</taxon>
        <taxon>Tracheophyta</taxon>
        <taxon>Spermatophyta</taxon>
        <taxon>Magnoliopsida</taxon>
        <taxon>eudicotyledons</taxon>
        <taxon>Gunneridae</taxon>
        <taxon>Pentapetalae</taxon>
        <taxon>asterids</taxon>
        <taxon>campanulids</taxon>
        <taxon>Asterales</taxon>
        <taxon>Asteraceae</taxon>
        <taxon>Carduoideae</taxon>
        <taxon>Cardueae</taxon>
        <taxon>Centaureinae</taxon>
        <taxon>Centaurea</taxon>
    </lineage>
</organism>
<dbReference type="EMBL" id="JARYMX010000002">
    <property type="protein sequence ID" value="KAJ9560838.1"/>
    <property type="molecule type" value="Genomic_DNA"/>
</dbReference>
<dbReference type="PANTHER" id="PTHR46371">
    <property type="entry name" value="OS04G0464100 PROTEIN"/>
    <property type="match status" value="1"/>
</dbReference>
<evidence type="ECO:0000313" key="2">
    <source>
        <dbReference type="Proteomes" id="UP001172457"/>
    </source>
</evidence>
<evidence type="ECO:0000313" key="1">
    <source>
        <dbReference type="EMBL" id="KAJ9560838.1"/>
    </source>
</evidence>
<dbReference type="AlphaFoldDB" id="A0AA38TPN9"/>
<accession>A0AA38TPN9</accession>
<gene>
    <name evidence="1" type="ORF">OSB04_005998</name>
</gene>
<keyword evidence="2" id="KW-1185">Reference proteome</keyword>
<reference evidence="1" key="1">
    <citation type="submission" date="2023-03" db="EMBL/GenBank/DDBJ databases">
        <title>Chromosome-scale reference genome and RAD-based genetic map of yellow starthistle (Centaurea solstitialis) reveal putative structural variation and QTLs associated with invader traits.</title>
        <authorList>
            <person name="Reatini B."/>
            <person name="Cang F.A."/>
            <person name="Jiang Q."/>
            <person name="Mckibben M.T.W."/>
            <person name="Barker M.S."/>
            <person name="Rieseberg L.H."/>
            <person name="Dlugosch K.M."/>
        </authorList>
    </citation>
    <scope>NUCLEOTIDE SEQUENCE</scope>
    <source>
        <strain evidence="1">CAN-66</strain>
        <tissue evidence="1">Leaf</tissue>
    </source>
</reference>
<comment type="caution">
    <text evidence="1">The sequence shown here is derived from an EMBL/GenBank/DDBJ whole genome shotgun (WGS) entry which is preliminary data.</text>
</comment>
<dbReference type="Gene3D" id="3.30.70.100">
    <property type="match status" value="2"/>
</dbReference>
<protein>
    <submittedName>
        <fullName evidence="1">Uncharacterized protein</fullName>
    </submittedName>
</protein>
<name>A0AA38TPN9_9ASTR</name>
<dbReference type="InterPro" id="IPR044296">
    <property type="entry name" value="HIPP46"/>
</dbReference>
<proteinExistence type="predicted"/>